<dbReference type="RefSeq" id="WP_220168118.1">
    <property type="nucleotide sequence ID" value="NZ_JAIBOA010000013.1"/>
</dbReference>
<keyword evidence="1" id="KW-0808">Transferase</keyword>
<feature type="domain" description="Histidine kinase/HSP90-like ATPase" evidence="2">
    <location>
        <begin position="22"/>
        <end position="123"/>
    </location>
</feature>
<evidence type="ECO:0000256" key="1">
    <source>
        <dbReference type="ARBA" id="ARBA00022527"/>
    </source>
</evidence>
<reference evidence="3 4" key="1">
    <citation type="submission" date="2021-07" db="EMBL/GenBank/DDBJ databases">
        <title>Actinomadura sp. PM05-2 isolated from lichen.</title>
        <authorList>
            <person name="Somphong A."/>
            <person name="Phongsopitanun W."/>
            <person name="Tanasupawat S."/>
            <person name="Peongsungnone V."/>
        </authorList>
    </citation>
    <scope>NUCLEOTIDE SEQUENCE [LARGE SCALE GENOMIC DNA]</scope>
    <source>
        <strain evidence="3 4">PM05-2</strain>
    </source>
</reference>
<dbReference type="InterPro" id="IPR003594">
    <property type="entry name" value="HATPase_dom"/>
</dbReference>
<evidence type="ECO:0000259" key="2">
    <source>
        <dbReference type="Pfam" id="PF13581"/>
    </source>
</evidence>
<proteinExistence type="predicted"/>
<dbReference type="Gene3D" id="3.30.565.10">
    <property type="entry name" value="Histidine kinase-like ATPase, C-terminal domain"/>
    <property type="match status" value="1"/>
</dbReference>
<keyword evidence="1" id="KW-0418">Kinase</keyword>
<dbReference type="InterPro" id="IPR050267">
    <property type="entry name" value="Anti-sigma-factor_SerPK"/>
</dbReference>
<keyword evidence="1" id="KW-0723">Serine/threonine-protein kinase</keyword>
<dbReference type="EMBL" id="JAIBOA010000013">
    <property type="protein sequence ID" value="MBW8484889.1"/>
    <property type="molecule type" value="Genomic_DNA"/>
</dbReference>
<comment type="caution">
    <text evidence="3">The sequence shown here is derived from an EMBL/GenBank/DDBJ whole genome shotgun (WGS) entry which is preliminary data.</text>
</comment>
<evidence type="ECO:0000313" key="3">
    <source>
        <dbReference type="EMBL" id="MBW8484889.1"/>
    </source>
</evidence>
<dbReference type="InterPro" id="IPR036890">
    <property type="entry name" value="HATPase_C_sf"/>
</dbReference>
<gene>
    <name evidence="3" type="ORF">K1Y72_21075</name>
</gene>
<protein>
    <recommendedName>
        <fullName evidence="2">Histidine kinase/HSP90-like ATPase domain-containing protein</fullName>
    </recommendedName>
</protein>
<dbReference type="PANTHER" id="PTHR35526">
    <property type="entry name" value="ANTI-SIGMA-F FACTOR RSBW-RELATED"/>
    <property type="match status" value="1"/>
</dbReference>
<accession>A0ABS7FWT6</accession>
<sequence>MAAAVIRGGGFAVWGLPGDATCAAVARERVRGTARELGLAGGLARDAVTMVSELATNAFVHALGKDVAAPELYAYRRGAAPELVVKVFDGGGWRGEFPRAPFRPPPDAEGGRGLEMVNALVVEHGGQWGVHRSRSWRGVMAAPGKVAYFAVPVPGVWSSGPEPDCQAVGRELEGLLRARGFARLHRCEGWNMAVLSVRPEITVWVRRHGILLTQPGTGTVRYPLGEVAEVTEAIVRCDGELGAG</sequence>
<dbReference type="Proteomes" id="UP000774570">
    <property type="component" value="Unassembled WGS sequence"/>
</dbReference>
<evidence type="ECO:0000313" key="4">
    <source>
        <dbReference type="Proteomes" id="UP000774570"/>
    </source>
</evidence>
<name>A0ABS7FWT6_9ACTN</name>
<organism evidence="3 4">
    <name type="scientific">Actinomadura parmotrematis</name>
    <dbReference type="NCBI Taxonomy" id="2864039"/>
    <lineage>
        <taxon>Bacteria</taxon>
        <taxon>Bacillati</taxon>
        <taxon>Actinomycetota</taxon>
        <taxon>Actinomycetes</taxon>
        <taxon>Streptosporangiales</taxon>
        <taxon>Thermomonosporaceae</taxon>
        <taxon>Actinomadura</taxon>
    </lineage>
</organism>
<dbReference type="Pfam" id="PF13581">
    <property type="entry name" value="HATPase_c_2"/>
    <property type="match status" value="1"/>
</dbReference>
<dbReference type="PANTHER" id="PTHR35526:SF3">
    <property type="entry name" value="ANTI-SIGMA-F FACTOR RSBW"/>
    <property type="match status" value="1"/>
</dbReference>
<keyword evidence="4" id="KW-1185">Reference proteome</keyword>